<feature type="non-terminal residue" evidence="2">
    <location>
        <position position="1"/>
    </location>
</feature>
<proteinExistence type="predicted"/>
<comment type="caution">
    <text evidence="2">The sequence shown here is derived from an EMBL/GenBank/DDBJ whole genome shotgun (WGS) entry which is preliminary data.</text>
</comment>
<protein>
    <submittedName>
        <fullName evidence="2">Uncharacterized protein</fullName>
    </submittedName>
</protein>
<organism evidence="2 3">
    <name type="scientific">Prorocentrum cordatum</name>
    <dbReference type="NCBI Taxonomy" id="2364126"/>
    <lineage>
        <taxon>Eukaryota</taxon>
        <taxon>Sar</taxon>
        <taxon>Alveolata</taxon>
        <taxon>Dinophyceae</taxon>
        <taxon>Prorocentrales</taxon>
        <taxon>Prorocentraceae</taxon>
        <taxon>Prorocentrum</taxon>
    </lineage>
</organism>
<gene>
    <name evidence="2" type="ORF">PCOR1329_LOCUS54910</name>
</gene>
<evidence type="ECO:0000313" key="2">
    <source>
        <dbReference type="EMBL" id="CAK0868154.1"/>
    </source>
</evidence>
<evidence type="ECO:0000313" key="3">
    <source>
        <dbReference type="Proteomes" id="UP001189429"/>
    </source>
</evidence>
<dbReference type="EMBL" id="CAUYUJ010016721">
    <property type="protein sequence ID" value="CAK0868154.1"/>
    <property type="molecule type" value="Genomic_DNA"/>
</dbReference>
<dbReference type="Proteomes" id="UP001189429">
    <property type="component" value="Unassembled WGS sequence"/>
</dbReference>
<feature type="non-terminal residue" evidence="2">
    <location>
        <position position="74"/>
    </location>
</feature>
<feature type="region of interest" description="Disordered" evidence="1">
    <location>
        <begin position="1"/>
        <end position="34"/>
    </location>
</feature>
<reference evidence="2" key="1">
    <citation type="submission" date="2023-10" db="EMBL/GenBank/DDBJ databases">
        <authorList>
            <person name="Chen Y."/>
            <person name="Shah S."/>
            <person name="Dougan E. K."/>
            <person name="Thang M."/>
            <person name="Chan C."/>
        </authorList>
    </citation>
    <scope>NUCLEOTIDE SEQUENCE [LARGE SCALE GENOMIC DNA]</scope>
</reference>
<name>A0ABN9V5T4_9DINO</name>
<evidence type="ECO:0000256" key="1">
    <source>
        <dbReference type="SAM" id="MobiDB-lite"/>
    </source>
</evidence>
<accession>A0ABN9V5T4</accession>
<feature type="compositionally biased region" description="Low complexity" evidence="1">
    <location>
        <begin position="1"/>
        <end position="12"/>
    </location>
</feature>
<sequence length="74" mass="7411">VPGAGQVAAGAPHRGGHMAGDAPGPARHHAGGNADMLREARRACVVAQDATAAAAMHRLCEQLHPGLTARPPPP</sequence>
<keyword evidence="3" id="KW-1185">Reference proteome</keyword>